<comment type="caution">
    <text evidence="2">The sequence shown here is derived from an EMBL/GenBank/DDBJ whole genome shotgun (WGS) entry which is preliminary data.</text>
</comment>
<name>A0ABT1QPK2_9GAMM</name>
<sequence>MCKWTMAVLLLAGAGAAPAANLVIYDEALQNGFQDYSYGGGALFGSNAQAHAGSLSIRFTGGAAPDNFNALSFWRASDLGTAAYPQLRFWVHGGTAGGQQLRLFLQHDDSIVAQAEIDAYIAGGAIAANAWREVVIPLGAGGVGYSGPFDRIDLQSDSAAAQPALYIDDLLLAEAATPQPDPIFRNGFEDSGLPPAANGLVQEPGVSVQGMASDRFTWRDSAGQPRAAVLAHNTGQVGPGGTRGGELREFRYQAGAGTRVVAASSSGAAGFGYVVSHRSEGSDGIGTDDSPLGHGFSGQFQRLWTGRHHAIFRFTQNYPRWARTDAAAPNVRYDVPVTLDWVFATGRDHPLWSISWDLSAVPANAVEADSRAPYGELLFDGAATEGAHSVIAGIGWGDGYKFQTTSSPATYSSSWSWNTPNTIPYVKLWTTAVDATMGTVQTDSLAHQDAGGYFGTARWNTTSAAGNACTAPASLMPCDYNWPYQSINYSFGGVATPTNNTRLAWGTNFGFLGQTAYYRHGSAYWGGPLPNATAAGWPRQSYSTHIVFGTHSGDPVGAQVGQVEALQSVSLSAAVGSIATSGPAGINRPDSRTYAPAGYDPVYAALTFVAAGNALDANIGVGAGRTLRKPLLVVRGVTAYPATVRLNGATLVRDTDYFPSLRAGANELWLTLNRDLAAGANRLELLP</sequence>
<dbReference type="EMBL" id="JANFQO010000004">
    <property type="protein sequence ID" value="MCQ4164202.1"/>
    <property type="molecule type" value="Genomic_DNA"/>
</dbReference>
<gene>
    <name evidence="2" type="ORF">NM961_05705</name>
</gene>
<dbReference type="RefSeq" id="WP_255912638.1">
    <property type="nucleotide sequence ID" value="NZ_JANFQO010000004.1"/>
</dbReference>
<evidence type="ECO:0000256" key="1">
    <source>
        <dbReference type="SAM" id="SignalP"/>
    </source>
</evidence>
<protein>
    <recommendedName>
        <fullName evidence="4">LamG domain-containing protein</fullName>
    </recommendedName>
</protein>
<organism evidence="2 3">
    <name type="scientific">Tahibacter harae</name>
    <dbReference type="NCBI Taxonomy" id="2963937"/>
    <lineage>
        <taxon>Bacteria</taxon>
        <taxon>Pseudomonadati</taxon>
        <taxon>Pseudomonadota</taxon>
        <taxon>Gammaproteobacteria</taxon>
        <taxon>Lysobacterales</taxon>
        <taxon>Rhodanobacteraceae</taxon>
        <taxon>Tahibacter</taxon>
    </lineage>
</organism>
<evidence type="ECO:0000313" key="3">
    <source>
        <dbReference type="Proteomes" id="UP001165498"/>
    </source>
</evidence>
<dbReference type="Gene3D" id="2.60.120.430">
    <property type="entry name" value="Galactose-binding lectin"/>
    <property type="match status" value="1"/>
</dbReference>
<accession>A0ABT1QPK2</accession>
<evidence type="ECO:0000313" key="2">
    <source>
        <dbReference type="EMBL" id="MCQ4164202.1"/>
    </source>
</evidence>
<evidence type="ECO:0008006" key="4">
    <source>
        <dbReference type="Google" id="ProtNLM"/>
    </source>
</evidence>
<proteinExistence type="predicted"/>
<keyword evidence="3" id="KW-1185">Reference proteome</keyword>
<feature type="chain" id="PRO_5046154361" description="LamG domain-containing protein" evidence="1">
    <location>
        <begin position="20"/>
        <end position="687"/>
    </location>
</feature>
<keyword evidence="1" id="KW-0732">Signal</keyword>
<reference evidence="2" key="1">
    <citation type="submission" date="2022-07" db="EMBL/GenBank/DDBJ databases">
        <title>Tahibacter sp., a new gammaproteobacterium isolated from the silt sample collected at pig farm.</title>
        <authorList>
            <person name="Chen H."/>
        </authorList>
    </citation>
    <scope>NUCLEOTIDE SEQUENCE</scope>
    <source>
        <strain evidence="2">P2K</strain>
    </source>
</reference>
<feature type="signal peptide" evidence="1">
    <location>
        <begin position="1"/>
        <end position="19"/>
    </location>
</feature>
<dbReference type="Proteomes" id="UP001165498">
    <property type="component" value="Unassembled WGS sequence"/>
</dbReference>